<comment type="catalytic activity">
    <reaction evidence="6">
        <text>a quinone + sn-glycerol 3-phosphate = dihydroxyacetone phosphate + a quinol</text>
        <dbReference type="Rhea" id="RHEA:18977"/>
        <dbReference type="ChEBI" id="CHEBI:24646"/>
        <dbReference type="ChEBI" id="CHEBI:57597"/>
        <dbReference type="ChEBI" id="CHEBI:57642"/>
        <dbReference type="ChEBI" id="CHEBI:132124"/>
        <dbReference type="EC" id="1.1.5.3"/>
    </reaction>
</comment>
<dbReference type="Pfam" id="PF01266">
    <property type="entry name" value="DAO"/>
    <property type="match status" value="1"/>
</dbReference>
<reference evidence="9 10" key="1">
    <citation type="submission" date="2018-07" db="EMBL/GenBank/DDBJ databases">
        <authorList>
            <person name="Quirk P.G."/>
            <person name="Krulwich T.A."/>
        </authorList>
    </citation>
    <scope>NUCLEOTIDE SEQUENCE [LARGE SCALE GENOMIC DNA]</scope>
    <source>
        <strain evidence="9 10">CC-BB4</strain>
    </source>
</reference>
<dbReference type="OrthoDB" id="9766796at2"/>
<dbReference type="InterPro" id="IPR006076">
    <property type="entry name" value="FAD-dep_OxRdtase"/>
</dbReference>
<dbReference type="PANTHER" id="PTHR11985">
    <property type="entry name" value="GLYCEROL-3-PHOSPHATE DEHYDROGENASE"/>
    <property type="match status" value="1"/>
</dbReference>
<dbReference type="EMBL" id="CP031417">
    <property type="protein sequence ID" value="AXK81469.1"/>
    <property type="molecule type" value="Genomic_DNA"/>
</dbReference>
<dbReference type="GO" id="GO:0009331">
    <property type="term" value="C:glycerol-3-phosphate dehydrogenase (FAD) complex"/>
    <property type="evidence" value="ECO:0007669"/>
    <property type="project" value="UniProtKB-UniRule"/>
</dbReference>
<dbReference type="EC" id="1.1.5.3" evidence="6"/>
<evidence type="ECO:0000259" key="7">
    <source>
        <dbReference type="Pfam" id="PF01266"/>
    </source>
</evidence>
<dbReference type="PRINTS" id="PR01001">
    <property type="entry name" value="FADG3PDH"/>
</dbReference>
<dbReference type="Gene3D" id="3.50.50.60">
    <property type="entry name" value="FAD/NAD(P)-binding domain"/>
    <property type="match status" value="1"/>
</dbReference>
<dbReference type="NCBIfam" id="NF009906">
    <property type="entry name" value="PRK13369.1"/>
    <property type="match status" value="1"/>
</dbReference>
<dbReference type="Proteomes" id="UP000254889">
    <property type="component" value="Chromosome"/>
</dbReference>
<comment type="similarity">
    <text evidence="2 6">Belongs to the FAD-dependent glycerol-3-phosphate dehydrogenase family.</text>
</comment>
<dbReference type="Gene3D" id="3.30.9.10">
    <property type="entry name" value="D-Amino Acid Oxidase, subunit A, domain 2"/>
    <property type="match status" value="1"/>
</dbReference>
<feature type="domain" description="FAD dependent oxidoreductase" evidence="7">
    <location>
        <begin position="5"/>
        <end position="325"/>
    </location>
</feature>
<sequence>MADFDLAIIGGGINGTGIARDAAGRGLRVLLVEMNDLGSGTSSASSKLIHGGLRYLEHGAFRLVREALTEREVLLRMAPHVVRPMHFLLPPLPGLRAPLKLRLGLLLYDWLGARKLLPASRTVDLTHHAYGQPLQRKFSYGFEYSDCSVDDARLVVLTAVDAAARGATIRTHAKLTRAERGPERWNLVLNVRGRRETATARVVVNAAGPWIGEVAENILRQPLKRPARLVKGSHIVVRRQFRHDAGYILQTADNRVVFALPFAQDFTMIGTTDIPFVGDVNTPAPDAKEILYLCDVMNEYFRDKITPDELVWSFAGIRPLYDDGSNKPEDVTRDYTLVLDETARQAPMLTIYGGKITTYRRLAETAMEKIGPFFKTGPAWTAGSTLPGGGFPPDDFDGVVAETIARWPFVSEPHARRLVRAYGLRIEQILGEAQSMDDLGPRLTGDLTGAEVRYLVEHEWAETAEDVLWRRTKLGLQATPDERISINQFIVSLSKPAAG</sequence>
<dbReference type="Gene3D" id="1.10.8.870">
    <property type="entry name" value="Alpha-glycerophosphate oxidase, cap domain"/>
    <property type="match status" value="1"/>
</dbReference>
<evidence type="ECO:0000256" key="1">
    <source>
        <dbReference type="ARBA" id="ARBA00001974"/>
    </source>
</evidence>
<dbReference type="InterPro" id="IPR036188">
    <property type="entry name" value="FAD/NAD-bd_sf"/>
</dbReference>
<keyword evidence="5 6" id="KW-0560">Oxidoreductase</keyword>
<organism evidence="9 10">
    <name type="scientific">Pseudolabrys taiwanensis</name>
    <dbReference type="NCBI Taxonomy" id="331696"/>
    <lineage>
        <taxon>Bacteria</taxon>
        <taxon>Pseudomonadati</taxon>
        <taxon>Pseudomonadota</taxon>
        <taxon>Alphaproteobacteria</taxon>
        <taxon>Hyphomicrobiales</taxon>
        <taxon>Xanthobacteraceae</taxon>
        <taxon>Pseudolabrys</taxon>
    </lineage>
</organism>
<accession>A0A345ZX22</accession>
<dbReference type="SUPFAM" id="SSF51905">
    <property type="entry name" value="FAD/NAD(P)-binding domain"/>
    <property type="match status" value="1"/>
</dbReference>
<dbReference type="InterPro" id="IPR000447">
    <property type="entry name" value="G3P_DH_FAD-dep"/>
</dbReference>
<evidence type="ECO:0000259" key="8">
    <source>
        <dbReference type="Pfam" id="PF16901"/>
    </source>
</evidence>
<protein>
    <recommendedName>
        <fullName evidence="6">Glycerol-3-phosphate dehydrogenase</fullName>
        <ecNumber evidence="6">1.1.5.3</ecNumber>
    </recommendedName>
</protein>
<dbReference type="NCBIfam" id="NF008899">
    <property type="entry name" value="PRK12266.1"/>
    <property type="match status" value="1"/>
</dbReference>
<comment type="cofactor">
    <cofactor evidence="1 6">
        <name>FAD</name>
        <dbReference type="ChEBI" id="CHEBI:57692"/>
    </cofactor>
</comment>
<evidence type="ECO:0000256" key="5">
    <source>
        <dbReference type="ARBA" id="ARBA00023002"/>
    </source>
</evidence>
<dbReference type="PANTHER" id="PTHR11985:SF15">
    <property type="entry name" value="GLYCEROL-3-PHOSPHATE DEHYDROGENASE, MITOCHONDRIAL"/>
    <property type="match status" value="1"/>
</dbReference>
<evidence type="ECO:0000256" key="3">
    <source>
        <dbReference type="ARBA" id="ARBA00022630"/>
    </source>
</evidence>
<keyword evidence="10" id="KW-1185">Reference proteome</keyword>
<dbReference type="RefSeq" id="WP_115691848.1">
    <property type="nucleotide sequence ID" value="NZ_CP031417.1"/>
</dbReference>
<proteinExistence type="inferred from homology"/>
<gene>
    <name evidence="9" type="ORF">DW352_13695</name>
</gene>
<dbReference type="AlphaFoldDB" id="A0A345ZX22"/>
<evidence type="ECO:0000313" key="9">
    <source>
        <dbReference type="EMBL" id="AXK81469.1"/>
    </source>
</evidence>
<dbReference type="InterPro" id="IPR031656">
    <property type="entry name" value="DAO_C"/>
</dbReference>
<name>A0A345ZX22_9HYPH</name>
<evidence type="ECO:0000256" key="6">
    <source>
        <dbReference type="RuleBase" id="RU361217"/>
    </source>
</evidence>
<dbReference type="Pfam" id="PF16901">
    <property type="entry name" value="DAO_C"/>
    <property type="match status" value="1"/>
</dbReference>
<dbReference type="PROSITE" id="PS00977">
    <property type="entry name" value="FAD_G3PDH_1"/>
    <property type="match status" value="1"/>
</dbReference>
<keyword evidence="4" id="KW-0274">FAD</keyword>
<dbReference type="GO" id="GO:0004368">
    <property type="term" value="F:glycerol-3-phosphate dehydrogenase (quinone) activity"/>
    <property type="evidence" value="ECO:0007669"/>
    <property type="project" value="UniProtKB-EC"/>
</dbReference>
<dbReference type="GO" id="GO:0046168">
    <property type="term" value="P:glycerol-3-phosphate catabolic process"/>
    <property type="evidence" value="ECO:0007669"/>
    <property type="project" value="TreeGrafter"/>
</dbReference>
<evidence type="ECO:0000313" key="10">
    <source>
        <dbReference type="Proteomes" id="UP000254889"/>
    </source>
</evidence>
<dbReference type="InterPro" id="IPR038299">
    <property type="entry name" value="DAO_C_sf"/>
</dbReference>
<dbReference type="KEGG" id="ptaw:DW352_13695"/>
<dbReference type="PROSITE" id="PS00978">
    <property type="entry name" value="FAD_G3PDH_2"/>
    <property type="match status" value="1"/>
</dbReference>
<feature type="domain" description="Alpha-glycerophosphate oxidase C-terminal" evidence="8">
    <location>
        <begin position="385"/>
        <end position="477"/>
    </location>
</feature>
<evidence type="ECO:0000256" key="4">
    <source>
        <dbReference type="ARBA" id="ARBA00022827"/>
    </source>
</evidence>
<evidence type="ECO:0000256" key="2">
    <source>
        <dbReference type="ARBA" id="ARBA00007330"/>
    </source>
</evidence>
<dbReference type="Gene3D" id="6.10.250.1890">
    <property type="match status" value="1"/>
</dbReference>
<keyword evidence="3 6" id="KW-0285">Flavoprotein</keyword>